<dbReference type="RefSeq" id="WP_379696049.1">
    <property type="nucleotide sequence ID" value="NZ_JBHSXH010000015.1"/>
</dbReference>
<accession>A0ABD5U165</accession>
<protein>
    <submittedName>
        <fullName evidence="1">Uncharacterized protein</fullName>
    </submittedName>
</protein>
<dbReference type="EMBL" id="JBHSXH010000015">
    <property type="protein sequence ID" value="MFC6825636.1"/>
    <property type="molecule type" value="Genomic_DNA"/>
</dbReference>
<keyword evidence="2" id="KW-1185">Reference proteome</keyword>
<organism evidence="1 2">
    <name type="scientific">Halopelagius fulvigenes</name>
    <dbReference type="NCBI Taxonomy" id="1198324"/>
    <lineage>
        <taxon>Archaea</taxon>
        <taxon>Methanobacteriati</taxon>
        <taxon>Methanobacteriota</taxon>
        <taxon>Stenosarchaea group</taxon>
        <taxon>Halobacteria</taxon>
        <taxon>Halobacteriales</taxon>
        <taxon>Haloferacaceae</taxon>
    </lineage>
</organism>
<name>A0ABD5U165_9EURY</name>
<sequence length="159" mass="17852">MSIRVRFDQVDGLPIERMVTMDSLPAYDLPAGIGAGYRCWQCEQSDEEIAEIDHLDHCPLTEKFDYEAHEPSTDVFREAIKADHEFVILQAGEVNKAHGYIQGTVVHFWCCECFAGDETLSQIEHSEVCSLARHNLGIEKGRATDGGRRHVRTDGGCKD</sequence>
<evidence type="ECO:0000313" key="2">
    <source>
        <dbReference type="Proteomes" id="UP001596408"/>
    </source>
</evidence>
<comment type="caution">
    <text evidence="1">The sequence shown here is derived from an EMBL/GenBank/DDBJ whole genome shotgun (WGS) entry which is preliminary data.</text>
</comment>
<dbReference type="AlphaFoldDB" id="A0ABD5U165"/>
<evidence type="ECO:0000313" key="1">
    <source>
        <dbReference type="EMBL" id="MFC6825636.1"/>
    </source>
</evidence>
<gene>
    <name evidence="1" type="ORF">ACFQEV_11635</name>
</gene>
<proteinExistence type="predicted"/>
<dbReference type="Proteomes" id="UP001596408">
    <property type="component" value="Unassembled WGS sequence"/>
</dbReference>
<reference evidence="1 2" key="1">
    <citation type="journal article" date="2019" name="Int. J. Syst. Evol. Microbiol.">
        <title>The Global Catalogue of Microorganisms (GCM) 10K type strain sequencing project: providing services to taxonomists for standard genome sequencing and annotation.</title>
        <authorList>
            <consortium name="The Broad Institute Genomics Platform"/>
            <consortium name="The Broad Institute Genome Sequencing Center for Infectious Disease"/>
            <person name="Wu L."/>
            <person name="Ma J."/>
        </authorList>
    </citation>
    <scope>NUCLEOTIDE SEQUENCE [LARGE SCALE GENOMIC DNA]</scope>
    <source>
        <strain evidence="1 2">YIM 94188</strain>
    </source>
</reference>